<sequence length="91" mass="9675">MPTYDYRCEKCGQFQVAQRITEPALKSCPTCGGPVTRLISRNVAIIFKGPGFYCTDNRKASVSEDSDSGKPAKASAADAGDKNKAEAKAKG</sequence>
<dbReference type="STRING" id="1089553.Tph_c05370"/>
<dbReference type="InterPro" id="IPR013429">
    <property type="entry name" value="Regulatory_FmdB_Zinc_ribbon"/>
</dbReference>
<feature type="domain" description="Putative regulatory protein FmdB zinc ribbon" evidence="2">
    <location>
        <begin position="1"/>
        <end position="40"/>
    </location>
</feature>
<evidence type="ECO:0000313" key="4">
    <source>
        <dbReference type="Proteomes" id="UP000000467"/>
    </source>
</evidence>
<dbReference type="SMART" id="SM00834">
    <property type="entry name" value="CxxC_CXXC_SSSS"/>
    <property type="match status" value="1"/>
</dbReference>
<feature type="region of interest" description="Disordered" evidence="1">
    <location>
        <begin position="58"/>
        <end position="91"/>
    </location>
</feature>
<evidence type="ECO:0000313" key="3">
    <source>
        <dbReference type="EMBL" id="AFV10775.1"/>
    </source>
</evidence>
<protein>
    <recommendedName>
        <fullName evidence="2">Putative regulatory protein FmdB zinc ribbon domain-containing protein</fullName>
    </recommendedName>
</protein>
<evidence type="ECO:0000256" key="1">
    <source>
        <dbReference type="SAM" id="MobiDB-lite"/>
    </source>
</evidence>
<dbReference type="NCBIfam" id="TIGR02605">
    <property type="entry name" value="CxxC_CxxC_SSSS"/>
    <property type="match status" value="1"/>
</dbReference>
<dbReference type="AlphaFoldDB" id="K4LFP3"/>
<evidence type="ECO:0000259" key="2">
    <source>
        <dbReference type="SMART" id="SM00834"/>
    </source>
</evidence>
<accession>K4LFP3</accession>
<dbReference type="Proteomes" id="UP000000467">
    <property type="component" value="Chromosome"/>
</dbReference>
<dbReference type="PANTHER" id="PTHR34404:SF2">
    <property type="entry name" value="CONSERVED SERINE RICH PROTEIN"/>
    <property type="match status" value="1"/>
</dbReference>
<dbReference type="PANTHER" id="PTHR34404">
    <property type="entry name" value="REGULATORY PROTEIN, FMDB FAMILY"/>
    <property type="match status" value="1"/>
</dbReference>
<keyword evidence="4" id="KW-1185">Reference proteome</keyword>
<dbReference type="OrthoDB" id="9813321at2"/>
<name>K4LFP3_THEPS</name>
<gene>
    <name evidence="3" type="ordered locus">Tph_c05370</name>
</gene>
<dbReference type="EMBL" id="CP003732">
    <property type="protein sequence ID" value="AFV10775.1"/>
    <property type="molecule type" value="Genomic_DNA"/>
</dbReference>
<feature type="compositionally biased region" description="Basic and acidic residues" evidence="1">
    <location>
        <begin position="58"/>
        <end position="70"/>
    </location>
</feature>
<organism evidence="3 4">
    <name type="scientific">Thermacetogenium phaeum (strain ATCC BAA-254 / DSM 26808 / PB)</name>
    <dbReference type="NCBI Taxonomy" id="1089553"/>
    <lineage>
        <taxon>Bacteria</taxon>
        <taxon>Bacillati</taxon>
        <taxon>Bacillota</taxon>
        <taxon>Clostridia</taxon>
        <taxon>Thermoanaerobacterales</taxon>
        <taxon>Thermoanaerobacteraceae</taxon>
        <taxon>Thermacetogenium</taxon>
    </lineage>
</organism>
<proteinExistence type="predicted"/>
<dbReference type="eggNOG" id="COG2331">
    <property type="taxonomic scope" value="Bacteria"/>
</dbReference>
<feature type="compositionally biased region" description="Basic and acidic residues" evidence="1">
    <location>
        <begin position="79"/>
        <end position="91"/>
    </location>
</feature>
<reference evidence="3 4" key="1">
    <citation type="journal article" date="2012" name="BMC Genomics">
        <title>Genome-guided analysis of physiological and morphological traits of the fermentative acetate oxidizer Thermacetogenium phaeum.</title>
        <authorList>
            <person name="Oehler D."/>
            <person name="Poehlein A."/>
            <person name="Leimbach A."/>
            <person name="Muller N."/>
            <person name="Daniel R."/>
            <person name="Gottschalk G."/>
            <person name="Schink B."/>
        </authorList>
    </citation>
    <scope>NUCLEOTIDE SEQUENCE [LARGE SCALE GENOMIC DNA]</scope>
    <source>
        <strain evidence="4">ATCC BAA-254 / DSM 26808 / PB</strain>
    </source>
</reference>
<dbReference type="Pfam" id="PF09723">
    <property type="entry name" value="Zn_ribbon_8"/>
    <property type="match status" value="1"/>
</dbReference>
<dbReference type="RefSeq" id="WP_015049693.1">
    <property type="nucleotide sequence ID" value="NC_018870.1"/>
</dbReference>
<dbReference type="KEGG" id="tpz:Tph_c05370"/>
<dbReference type="HOGENOM" id="CLU_136025_3_1_9"/>